<proteinExistence type="predicted"/>
<evidence type="ECO:0008006" key="4">
    <source>
        <dbReference type="Google" id="ProtNLM"/>
    </source>
</evidence>
<dbReference type="AlphaFoldDB" id="A0A9Q0J5V8"/>
<keyword evidence="3" id="KW-1185">Reference proteome</keyword>
<dbReference type="OrthoDB" id="850716at2759"/>
<dbReference type="Proteomes" id="UP001141552">
    <property type="component" value="Unassembled WGS sequence"/>
</dbReference>
<dbReference type="InterPro" id="IPR021109">
    <property type="entry name" value="Peptidase_aspartic_dom_sf"/>
</dbReference>
<dbReference type="Gene3D" id="2.40.70.10">
    <property type="entry name" value="Acid Proteases"/>
    <property type="match status" value="1"/>
</dbReference>
<evidence type="ECO:0000313" key="3">
    <source>
        <dbReference type="Proteomes" id="UP001141552"/>
    </source>
</evidence>
<protein>
    <recommendedName>
        <fullName evidence="4">Chromo domain-containing protein</fullName>
    </recommendedName>
</protein>
<reference evidence="2" key="2">
    <citation type="journal article" date="2023" name="Plants (Basel)">
        <title>Annotation of the Turnera subulata (Passifloraceae) Draft Genome Reveals the S-Locus Evolved after the Divergence of Turneroideae from Passifloroideae in a Stepwise Manner.</title>
        <authorList>
            <person name="Henning P.M."/>
            <person name="Roalson E.H."/>
            <person name="Mir W."/>
            <person name="McCubbin A.G."/>
            <person name="Shore J.S."/>
        </authorList>
    </citation>
    <scope>NUCLEOTIDE SEQUENCE</scope>
    <source>
        <strain evidence="2">F60SS</strain>
    </source>
</reference>
<gene>
    <name evidence="2" type="ORF">Tsubulata_014177</name>
</gene>
<dbReference type="PANTHER" id="PTHR12917">
    <property type="entry name" value="ASPARTYL PROTEASE DDI-RELATED"/>
    <property type="match status" value="1"/>
</dbReference>
<dbReference type="SUPFAM" id="SSF54160">
    <property type="entry name" value="Chromo domain-like"/>
    <property type="match status" value="1"/>
</dbReference>
<feature type="compositionally biased region" description="Basic and acidic residues" evidence="1">
    <location>
        <begin position="72"/>
        <end position="92"/>
    </location>
</feature>
<dbReference type="InterPro" id="IPR016197">
    <property type="entry name" value="Chromo-like_dom_sf"/>
</dbReference>
<sequence>MRSLKQGDSIRKYVKEFQELKFKIPRMPDSEALDMFVGGLQDWAQMEVDRREVETLVDAIRVAESLADYKGDKLKSSNHQDGDSKGGGEKAKFGSYTSSTKSSDAKLGKGGKGDDNKPWECFLCKGPHSVRMAPLERLGAIDAAAKPSKKGRMFVRVQVGGTELDALVDTGATHNFLQAKTARELGIRYMPQESTTTMKTVNLEAQPIVGLAYDMKVRIGNWCGRLEFTVVELDDYPMPRCVLSTMRESTLGAISAAKMALETGQTSVAKPNEAEVKAIPKEDEVPMDRQPPRMWIKAHRVVRCTEDAVVFEYLVKWRDQPEARWVHEDKLNRFGRQVASYLRKAMRALPE</sequence>
<organism evidence="2 3">
    <name type="scientific">Turnera subulata</name>
    <dbReference type="NCBI Taxonomy" id="218843"/>
    <lineage>
        <taxon>Eukaryota</taxon>
        <taxon>Viridiplantae</taxon>
        <taxon>Streptophyta</taxon>
        <taxon>Embryophyta</taxon>
        <taxon>Tracheophyta</taxon>
        <taxon>Spermatophyta</taxon>
        <taxon>Magnoliopsida</taxon>
        <taxon>eudicotyledons</taxon>
        <taxon>Gunneridae</taxon>
        <taxon>Pentapetalae</taxon>
        <taxon>rosids</taxon>
        <taxon>fabids</taxon>
        <taxon>Malpighiales</taxon>
        <taxon>Passifloraceae</taxon>
        <taxon>Turnera</taxon>
    </lineage>
</organism>
<comment type="caution">
    <text evidence="2">The sequence shown here is derived from an EMBL/GenBank/DDBJ whole genome shotgun (WGS) entry which is preliminary data.</text>
</comment>
<evidence type="ECO:0000256" key="1">
    <source>
        <dbReference type="SAM" id="MobiDB-lite"/>
    </source>
</evidence>
<feature type="region of interest" description="Disordered" evidence="1">
    <location>
        <begin position="72"/>
        <end position="114"/>
    </location>
</feature>
<feature type="compositionally biased region" description="Basic and acidic residues" evidence="1">
    <location>
        <begin position="103"/>
        <end position="114"/>
    </location>
</feature>
<dbReference type="CDD" id="cd00303">
    <property type="entry name" value="retropepsin_like"/>
    <property type="match status" value="1"/>
</dbReference>
<accession>A0A9Q0J5V8</accession>
<evidence type="ECO:0000313" key="2">
    <source>
        <dbReference type="EMBL" id="KAJ4830746.1"/>
    </source>
</evidence>
<dbReference type="PANTHER" id="PTHR12917:SF18">
    <property type="entry name" value="DNA DAMAGE-INDUCIBLE PROTEIN 1-LIKE"/>
    <property type="match status" value="1"/>
</dbReference>
<dbReference type="Pfam" id="PF13650">
    <property type="entry name" value="Asp_protease_2"/>
    <property type="match status" value="1"/>
</dbReference>
<dbReference type="SUPFAM" id="SSF50630">
    <property type="entry name" value="Acid proteases"/>
    <property type="match status" value="1"/>
</dbReference>
<name>A0A9Q0J5V8_9ROSI</name>
<reference evidence="2" key="1">
    <citation type="submission" date="2022-02" db="EMBL/GenBank/DDBJ databases">
        <authorList>
            <person name="Henning P.M."/>
            <person name="McCubbin A.G."/>
            <person name="Shore J.S."/>
        </authorList>
    </citation>
    <scope>NUCLEOTIDE SEQUENCE</scope>
    <source>
        <strain evidence="2">F60SS</strain>
        <tissue evidence="2">Leaves</tissue>
    </source>
</reference>
<dbReference type="EMBL" id="JAKUCV010005543">
    <property type="protein sequence ID" value="KAJ4830746.1"/>
    <property type="molecule type" value="Genomic_DNA"/>
</dbReference>